<keyword evidence="1" id="KW-0812">Transmembrane</keyword>
<keyword evidence="1" id="KW-0472">Membrane</keyword>
<dbReference type="PANTHER" id="PTHR34220">
    <property type="entry name" value="SENSOR HISTIDINE KINASE YPDA"/>
    <property type="match status" value="1"/>
</dbReference>
<name>A0A6N8KZI3_9SPHI</name>
<dbReference type="InterPro" id="IPR036890">
    <property type="entry name" value="HATPase_C_sf"/>
</dbReference>
<gene>
    <name evidence="4" type="ORF">GQF63_10670</name>
</gene>
<protein>
    <submittedName>
        <fullName evidence="4">Sensor histidine kinase</fullName>
    </submittedName>
</protein>
<evidence type="ECO:0000313" key="5">
    <source>
        <dbReference type="Proteomes" id="UP000435036"/>
    </source>
</evidence>
<evidence type="ECO:0000256" key="1">
    <source>
        <dbReference type="SAM" id="Phobius"/>
    </source>
</evidence>
<proteinExistence type="predicted"/>
<dbReference type="Gene3D" id="3.30.565.10">
    <property type="entry name" value="Histidine kinase-like ATPase, C-terminal domain"/>
    <property type="match status" value="1"/>
</dbReference>
<dbReference type="SMART" id="SM00387">
    <property type="entry name" value="HATPase_c"/>
    <property type="match status" value="1"/>
</dbReference>
<dbReference type="Proteomes" id="UP000435036">
    <property type="component" value="Unassembled WGS sequence"/>
</dbReference>
<feature type="chain" id="PRO_5026661767" evidence="2">
    <location>
        <begin position="21"/>
        <end position="537"/>
    </location>
</feature>
<dbReference type="InterPro" id="IPR050640">
    <property type="entry name" value="Bact_2-comp_sensor_kinase"/>
</dbReference>
<reference evidence="4 5" key="1">
    <citation type="submission" date="2019-12" db="EMBL/GenBank/DDBJ databases">
        <authorList>
            <person name="Dong K."/>
        </authorList>
    </citation>
    <scope>NUCLEOTIDE SEQUENCE [LARGE SCALE GENOMIC DNA]</scope>
    <source>
        <strain evidence="4 5">JCM 31225</strain>
    </source>
</reference>
<dbReference type="EMBL" id="WSQA01000007">
    <property type="protein sequence ID" value="MVZ62487.1"/>
    <property type="molecule type" value="Genomic_DNA"/>
</dbReference>
<feature type="transmembrane region" description="Helical" evidence="1">
    <location>
        <begin position="303"/>
        <end position="324"/>
    </location>
</feature>
<dbReference type="Pfam" id="PF02518">
    <property type="entry name" value="HATPase_c"/>
    <property type="match status" value="1"/>
</dbReference>
<feature type="domain" description="Histidine kinase/HSP90-like ATPase" evidence="3">
    <location>
        <begin position="434"/>
        <end position="537"/>
    </location>
</feature>
<dbReference type="RefSeq" id="WP_160369216.1">
    <property type="nucleotide sequence ID" value="NZ_WSQA01000007.1"/>
</dbReference>
<comment type="caution">
    <text evidence="4">The sequence shown here is derived from an EMBL/GenBank/DDBJ whole genome shotgun (WGS) entry which is preliminary data.</text>
</comment>
<keyword evidence="2" id="KW-0732">Signal</keyword>
<dbReference type="AlphaFoldDB" id="A0A6N8KZI3"/>
<feature type="signal peptide" evidence="2">
    <location>
        <begin position="1"/>
        <end position="20"/>
    </location>
</feature>
<dbReference type="OrthoDB" id="9809670at2"/>
<evidence type="ECO:0000259" key="3">
    <source>
        <dbReference type="SMART" id="SM00387"/>
    </source>
</evidence>
<dbReference type="InterPro" id="IPR010559">
    <property type="entry name" value="Sig_transdc_His_kin_internal"/>
</dbReference>
<dbReference type="GO" id="GO:0000155">
    <property type="term" value="F:phosphorelay sensor kinase activity"/>
    <property type="evidence" value="ECO:0007669"/>
    <property type="project" value="InterPro"/>
</dbReference>
<organism evidence="4 5">
    <name type="scientific">Sphingobacterium humi</name>
    <dbReference type="NCBI Taxonomy" id="1796905"/>
    <lineage>
        <taxon>Bacteria</taxon>
        <taxon>Pseudomonadati</taxon>
        <taxon>Bacteroidota</taxon>
        <taxon>Sphingobacteriia</taxon>
        <taxon>Sphingobacteriales</taxon>
        <taxon>Sphingobacteriaceae</taxon>
        <taxon>Sphingobacterium</taxon>
    </lineage>
</organism>
<accession>A0A6N8KZI3</accession>
<evidence type="ECO:0000313" key="4">
    <source>
        <dbReference type="EMBL" id="MVZ62487.1"/>
    </source>
</evidence>
<dbReference type="Pfam" id="PF06580">
    <property type="entry name" value="His_kinase"/>
    <property type="match status" value="1"/>
</dbReference>
<keyword evidence="5" id="KW-1185">Reference proteome</keyword>
<dbReference type="PANTHER" id="PTHR34220:SF7">
    <property type="entry name" value="SENSOR HISTIDINE KINASE YPDA"/>
    <property type="match status" value="1"/>
</dbReference>
<evidence type="ECO:0000256" key="2">
    <source>
        <dbReference type="SAM" id="SignalP"/>
    </source>
</evidence>
<keyword evidence="4" id="KW-0808">Transferase</keyword>
<sequence length="537" mass="61596">MKRSLLTILSLLTMLIAVNAQRGINYNHSYAGGGRLLMRVDSAAKNVYYALMFPNQPKTALNYLPEVDSINLQIYFKLDEPVESYRYSVLVDNKPILVNKSIEKGELKTVNRPDEVLLAKTLGDFPVKDKIISILIYSVENPENIWKSVFYGKRIPKAVIKALSKRFATYKGVDYDRILNPEENIKLSITEKDEQLTILKDVSEIDYLYYTTIKDKQTGQIIFESKLWEYGGTVDENDKFMPYVRLDKSIFKKSGDYEISIQPLIDWKKCFDCKMSAKDIEEYTARYTLSIALEQVNYTKKELLRYTLMAALLVGFAFFLLLYFNKKANKKKLAQKEQQENIAKLQLSSIRSQLNPHFLFNALAGIQNLMNKNEVDHANQYLAKFARLTRTVLDDKERISLSQEEKLLHDYLQMEQLRFGFTYKITHAESLDLTNIEIPSMLLQPFVENAVKHALAAKAGAGKILISFLQEGHDLLLSIKDNGHGFDVAKQHTGLGLQLSRHRIALLNSIYKENHITLGMVSNSDGTKINITLKDWL</sequence>
<dbReference type="GO" id="GO:0016020">
    <property type="term" value="C:membrane"/>
    <property type="evidence" value="ECO:0007669"/>
    <property type="project" value="InterPro"/>
</dbReference>
<keyword evidence="1" id="KW-1133">Transmembrane helix</keyword>
<dbReference type="InterPro" id="IPR003594">
    <property type="entry name" value="HATPase_dom"/>
</dbReference>
<dbReference type="SUPFAM" id="SSF55874">
    <property type="entry name" value="ATPase domain of HSP90 chaperone/DNA topoisomerase II/histidine kinase"/>
    <property type="match status" value="1"/>
</dbReference>
<keyword evidence="4" id="KW-0418">Kinase</keyword>